<evidence type="ECO:0000256" key="1">
    <source>
        <dbReference type="SAM" id="MobiDB-lite"/>
    </source>
</evidence>
<dbReference type="Proteomes" id="UP001497457">
    <property type="component" value="Chromosome 25rd"/>
</dbReference>
<reference evidence="2 3" key="2">
    <citation type="submission" date="2024-10" db="EMBL/GenBank/DDBJ databases">
        <authorList>
            <person name="Ryan C."/>
        </authorList>
    </citation>
    <scope>NUCLEOTIDE SEQUENCE [LARGE SCALE GENOMIC DNA]</scope>
</reference>
<proteinExistence type="predicted"/>
<reference evidence="3" key="1">
    <citation type="submission" date="2024-06" db="EMBL/GenBank/DDBJ databases">
        <authorList>
            <person name="Ryan C."/>
        </authorList>
    </citation>
    <scope>NUCLEOTIDE SEQUENCE [LARGE SCALE GENOMIC DNA]</scope>
</reference>
<accession>A0ABC9B8K2</accession>
<organism evidence="2 3">
    <name type="scientific">Urochloa decumbens</name>
    <dbReference type="NCBI Taxonomy" id="240449"/>
    <lineage>
        <taxon>Eukaryota</taxon>
        <taxon>Viridiplantae</taxon>
        <taxon>Streptophyta</taxon>
        <taxon>Embryophyta</taxon>
        <taxon>Tracheophyta</taxon>
        <taxon>Spermatophyta</taxon>
        <taxon>Magnoliopsida</taxon>
        <taxon>Liliopsida</taxon>
        <taxon>Poales</taxon>
        <taxon>Poaceae</taxon>
        <taxon>PACMAD clade</taxon>
        <taxon>Panicoideae</taxon>
        <taxon>Panicodae</taxon>
        <taxon>Paniceae</taxon>
        <taxon>Melinidinae</taxon>
        <taxon>Urochloa</taxon>
    </lineage>
</organism>
<name>A0ABC9B8K2_9POAL</name>
<keyword evidence="3" id="KW-1185">Reference proteome</keyword>
<dbReference type="EMBL" id="OZ075135">
    <property type="protein sequence ID" value="CAL4996342.1"/>
    <property type="molecule type" value="Genomic_DNA"/>
</dbReference>
<evidence type="ECO:0000313" key="2">
    <source>
        <dbReference type="EMBL" id="CAL4996342.1"/>
    </source>
</evidence>
<gene>
    <name evidence="2" type="ORF">URODEC1_LOCUS62855</name>
</gene>
<dbReference type="AlphaFoldDB" id="A0ABC9B8K2"/>
<evidence type="ECO:0000313" key="3">
    <source>
        <dbReference type="Proteomes" id="UP001497457"/>
    </source>
</evidence>
<sequence length="165" mass="17065">MASEDLLQLLARAKTVDLKQAEVMHLVTVATTESLASGEIVPGDPEFAATAARGEAMALEVIRSAADSVAMFARKAAEYAAAAPEDGGEAVAVAEAIRRQAASAAALASLAEKFAAFMCRAAAPPLPAAGVHSESDSDSAEVPARPATARPKRRNARYFGPEWSN</sequence>
<feature type="region of interest" description="Disordered" evidence="1">
    <location>
        <begin position="127"/>
        <end position="165"/>
    </location>
</feature>
<protein>
    <submittedName>
        <fullName evidence="2">Uncharacterized protein</fullName>
    </submittedName>
</protein>